<dbReference type="SMART" id="SM00219">
    <property type="entry name" value="TyrKc"/>
    <property type="match status" value="1"/>
</dbReference>
<dbReference type="GO" id="GO:0004713">
    <property type="term" value="F:protein tyrosine kinase activity"/>
    <property type="evidence" value="ECO:0007669"/>
    <property type="project" value="InterPro"/>
</dbReference>
<organism evidence="2 3">
    <name type="scientific">Gonium pectorale</name>
    <name type="common">Green alga</name>
    <dbReference type="NCBI Taxonomy" id="33097"/>
    <lineage>
        <taxon>Eukaryota</taxon>
        <taxon>Viridiplantae</taxon>
        <taxon>Chlorophyta</taxon>
        <taxon>core chlorophytes</taxon>
        <taxon>Chlorophyceae</taxon>
        <taxon>CS clade</taxon>
        <taxon>Chlamydomonadales</taxon>
        <taxon>Volvocaceae</taxon>
        <taxon>Gonium</taxon>
    </lineage>
</organism>
<dbReference type="SUPFAM" id="SSF56112">
    <property type="entry name" value="Protein kinase-like (PK-like)"/>
    <property type="match status" value="1"/>
</dbReference>
<dbReference type="Pfam" id="PF00069">
    <property type="entry name" value="Pkinase"/>
    <property type="match status" value="1"/>
</dbReference>
<dbReference type="AlphaFoldDB" id="A0A150GTW2"/>
<dbReference type="GO" id="GO:0004674">
    <property type="term" value="F:protein serine/threonine kinase activity"/>
    <property type="evidence" value="ECO:0007669"/>
    <property type="project" value="TreeGrafter"/>
</dbReference>
<dbReference type="PROSITE" id="PS50011">
    <property type="entry name" value="PROTEIN_KINASE_DOM"/>
    <property type="match status" value="1"/>
</dbReference>
<dbReference type="InterPro" id="IPR011009">
    <property type="entry name" value="Kinase-like_dom_sf"/>
</dbReference>
<protein>
    <recommendedName>
        <fullName evidence="1">Protein kinase domain-containing protein</fullName>
    </recommendedName>
</protein>
<dbReference type="Proteomes" id="UP000075714">
    <property type="component" value="Unassembled WGS sequence"/>
</dbReference>
<dbReference type="Gene3D" id="1.10.510.10">
    <property type="entry name" value="Transferase(Phosphotransferase) domain 1"/>
    <property type="match status" value="2"/>
</dbReference>
<comment type="caution">
    <text evidence="2">The sequence shown here is derived from an EMBL/GenBank/DDBJ whole genome shotgun (WGS) entry which is preliminary data.</text>
</comment>
<dbReference type="InterPro" id="IPR000719">
    <property type="entry name" value="Prot_kinase_dom"/>
</dbReference>
<dbReference type="GO" id="GO:0005524">
    <property type="term" value="F:ATP binding"/>
    <property type="evidence" value="ECO:0007669"/>
    <property type="project" value="InterPro"/>
</dbReference>
<keyword evidence="3" id="KW-1185">Reference proteome</keyword>
<feature type="domain" description="Protein kinase" evidence="1">
    <location>
        <begin position="1"/>
        <end position="165"/>
    </location>
</feature>
<accession>A0A150GTW2</accession>
<gene>
    <name evidence="2" type="ORF">GPECTOR_7g1019</name>
</gene>
<dbReference type="InterPro" id="IPR008271">
    <property type="entry name" value="Ser/Thr_kinase_AS"/>
</dbReference>
<evidence type="ECO:0000313" key="2">
    <source>
        <dbReference type="EMBL" id="KXZ53128.1"/>
    </source>
</evidence>
<evidence type="ECO:0000313" key="3">
    <source>
        <dbReference type="Proteomes" id="UP000075714"/>
    </source>
</evidence>
<dbReference type="PANTHER" id="PTHR44329:SF214">
    <property type="entry name" value="PROTEIN KINASE DOMAIN-CONTAINING PROTEIN"/>
    <property type="match status" value="1"/>
</dbReference>
<dbReference type="STRING" id="33097.A0A150GTW2"/>
<sequence length="165" mass="18485">MEFCDRGSLQDAIEQGVFVVDGPRGARGAGNEAEVDMELIIMTLAEVSGAMEYLHKHRITHRDLKPKNILLRSAGKDRRGYVAKVSDFGLSQVLPDTNKTQVGVVTHNLRPKFPASCPEWYKSLAYRCWRKDPKARPPFAEVTKTLLSMLSDKDWKPVEAAGRDS</sequence>
<evidence type="ECO:0000259" key="1">
    <source>
        <dbReference type="PROSITE" id="PS50011"/>
    </source>
</evidence>
<name>A0A150GTW2_GONPE</name>
<dbReference type="EMBL" id="LSYV01000008">
    <property type="protein sequence ID" value="KXZ53128.1"/>
    <property type="molecule type" value="Genomic_DNA"/>
</dbReference>
<dbReference type="PANTHER" id="PTHR44329">
    <property type="entry name" value="SERINE/THREONINE-PROTEIN KINASE TNNI3K-RELATED"/>
    <property type="match status" value="1"/>
</dbReference>
<proteinExistence type="predicted"/>
<dbReference type="OrthoDB" id="530518at2759"/>
<dbReference type="PROSITE" id="PS00108">
    <property type="entry name" value="PROTEIN_KINASE_ST"/>
    <property type="match status" value="1"/>
</dbReference>
<reference evidence="3" key="1">
    <citation type="journal article" date="2016" name="Nat. Commun.">
        <title>The Gonium pectorale genome demonstrates co-option of cell cycle regulation during the evolution of multicellularity.</title>
        <authorList>
            <person name="Hanschen E.R."/>
            <person name="Marriage T.N."/>
            <person name="Ferris P.J."/>
            <person name="Hamaji T."/>
            <person name="Toyoda A."/>
            <person name="Fujiyama A."/>
            <person name="Neme R."/>
            <person name="Noguchi H."/>
            <person name="Minakuchi Y."/>
            <person name="Suzuki M."/>
            <person name="Kawai-Toyooka H."/>
            <person name="Smith D.R."/>
            <person name="Sparks H."/>
            <person name="Anderson J."/>
            <person name="Bakaric R."/>
            <person name="Luria V."/>
            <person name="Karger A."/>
            <person name="Kirschner M.W."/>
            <person name="Durand P.M."/>
            <person name="Michod R.E."/>
            <person name="Nozaki H."/>
            <person name="Olson B.J."/>
        </authorList>
    </citation>
    <scope>NUCLEOTIDE SEQUENCE [LARGE SCALE GENOMIC DNA]</scope>
    <source>
        <strain evidence="3">NIES-2863</strain>
    </source>
</reference>
<dbReference type="InterPro" id="IPR051681">
    <property type="entry name" value="Ser/Thr_Kinases-Pseudokinases"/>
</dbReference>
<dbReference type="InterPro" id="IPR020635">
    <property type="entry name" value="Tyr_kinase_cat_dom"/>
</dbReference>